<name>A0A061R9F0_9CHLO</name>
<feature type="non-terminal residue" evidence="2">
    <location>
        <position position="1"/>
    </location>
</feature>
<feature type="compositionally biased region" description="Basic and acidic residues" evidence="1">
    <location>
        <begin position="17"/>
        <end position="26"/>
    </location>
</feature>
<feature type="region of interest" description="Disordered" evidence="1">
    <location>
        <begin position="1"/>
        <end position="51"/>
    </location>
</feature>
<gene>
    <name evidence="2" type="ORF">TSPGSL018_11237</name>
</gene>
<proteinExistence type="predicted"/>
<dbReference type="AlphaFoldDB" id="A0A061R9F0"/>
<accession>A0A061R9F0</accession>
<reference evidence="2" key="1">
    <citation type="submission" date="2014-05" db="EMBL/GenBank/DDBJ databases">
        <title>The transcriptome of the halophilic microalga Tetraselmis sp. GSL018 isolated from the Great Salt Lake, Utah.</title>
        <authorList>
            <person name="Jinkerson R.E."/>
            <person name="D'Adamo S."/>
            <person name="Posewitz M.C."/>
        </authorList>
    </citation>
    <scope>NUCLEOTIDE SEQUENCE</scope>
    <source>
        <strain evidence="2">GSL018</strain>
    </source>
</reference>
<organism evidence="2">
    <name type="scientific">Tetraselmis sp. GSL018</name>
    <dbReference type="NCBI Taxonomy" id="582737"/>
    <lineage>
        <taxon>Eukaryota</taxon>
        <taxon>Viridiplantae</taxon>
        <taxon>Chlorophyta</taxon>
        <taxon>core chlorophytes</taxon>
        <taxon>Chlorodendrophyceae</taxon>
        <taxon>Chlorodendrales</taxon>
        <taxon>Chlorodendraceae</taxon>
        <taxon>Tetraselmis</taxon>
    </lineage>
</organism>
<protein>
    <submittedName>
        <fullName evidence="2">Uncharacterized protein</fullName>
    </submittedName>
</protein>
<evidence type="ECO:0000313" key="2">
    <source>
        <dbReference type="EMBL" id="JAC67409.1"/>
    </source>
</evidence>
<dbReference type="EMBL" id="GBEZ01019097">
    <property type="protein sequence ID" value="JAC67409.1"/>
    <property type="molecule type" value="Transcribed_RNA"/>
</dbReference>
<sequence>PVRPKVRRSPSGMALSDPRRRAREASDGAQPGTRSVHHTQETRGLQAKHHLRESNTVILSLRQFPRGLRVRLPGKNFEVGKRRNGLQTPCKCPNRISCNCRQHHSPRL</sequence>
<evidence type="ECO:0000256" key="1">
    <source>
        <dbReference type="SAM" id="MobiDB-lite"/>
    </source>
</evidence>